<evidence type="ECO:0000313" key="10">
    <source>
        <dbReference type="Proteomes" id="UP000289257"/>
    </source>
</evidence>
<evidence type="ECO:0000259" key="8">
    <source>
        <dbReference type="Pfam" id="PF00557"/>
    </source>
</evidence>
<dbReference type="Proteomes" id="UP000289257">
    <property type="component" value="Unassembled WGS sequence"/>
</dbReference>
<evidence type="ECO:0000256" key="5">
    <source>
        <dbReference type="ARBA" id="ARBA00022801"/>
    </source>
</evidence>
<feature type="binding site" evidence="6">
    <location>
        <position position="233"/>
    </location>
    <ligand>
        <name>a divalent metal cation</name>
        <dbReference type="ChEBI" id="CHEBI:60240"/>
        <label>2</label>
        <note>catalytic</note>
    </ligand>
</feature>
<comment type="caution">
    <text evidence="9">The sequence shown here is derived from an EMBL/GenBank/DDBJ whole genome shotgun (WGS) entry which is preliminary data.</text>
</comment>
<dbReference type="Pfam" id="PF00557">
    <property type="entry name" value="Peptidase_M24"/>
    <property type="match status" value="1"/>
</dbReference>
<feature type="binding site" evidence="6">
    <location>
        <position position="77"/>
    </location>
    <ligand>
        <name>substrate</name>
    </ligand>
</feature>
<dbReference type="CDD" id="cd01086">
    <property type="entry name" value="MetAP1"/>
    <property type="match status" value="1"/>
</dbReference>
<feature type="binding site" evidence="6">
    <location>
        <position position="105"/>
    </location>
    <ligand>
        <name>a divalent metal cation</name>
        <dbReference type="ChEBI" id="CHEBI:60240"/>
        <label>2</label>
        <note>catalytic</note>
    </ligand>
</feature>
<reference evidence="9" key="1">
    <citation type="submission" date="2019-01" db="EMBL/GenBank/DDBJ databases">
        <title>Genomic signatures and co-occurrence patterns of the ultra-small Saccharimodia (Patescibacteria phylum) suggest a symbiotic lifestyle.</title>
        <authorList>
            <person name="Lemos L."/>
            <person name="Medeiros J."/>
            <person name="Andreote F."/>
            <person name="Fernandes G."/>
            <person name="Varani A."/>
            <person name="Oliveira G."/>
            <person name="Pylro V."/>
        </authorList>
    </citation>
    <scope>NUCLEOTIDE SEQUENCE [LARGE SCALE GENOMIC DNA]</scope>
    <source>
        <strain evidence="9">AMD02</strain>
    </source>
</reference>
<comment type="subunit">
    <text evidence="6">Monomer.</text>
</comment>
<comment type="function">
    <text evidence="1 6">Removes the N-terminal methionine from nascent proteins. The N-terminal methionine is often cleaved when the second residue in the primary sequence is small and uncharged (Met-Ala-, Cys, Gly, Pro, Ser, Thr, or Val). Requires deformylation of the N(alpha)-formylated initiator methionine before it can be hydrolyzed.</text>
</comment>
<dbReference type="GO" id="GO:0004239">
    <property type="term" value="F:initiator methionyl aminopeptidase activity"/>
    <property type="evidence" value="ECO:0007669"/>
    <property type="project" value="UniProtKB-UniRule"/>
</dbReference>
<dbReference type="PRINTS" id="PR00599">
    <property type="entry name" value="MAPEPTIDASE"/>
</dbReference>
<feature type="binding site" evidence="6">
    <location>
        <position position="176"/>
    </location>
    <ligand>
        <name>substrate</name>
    </ligand>
</feature>
<dbReference type="GO" id="GO:0006508">
    <property type="term" value="P:proteolysis"/>
    <property type="evidence" value="ECO:0007669"/>
    <property type="project" value="UniProtKB-KW"/>
</dbReference>
<feature type="binding site" evidence="6">
    <location>
        <position position="233"/>
    </location>
    <ligand>
        <name>a divalent metal cation</name>
        <dbReference type="ChEBI" id="CHEBI:60240"/>
        <label>1</label>
    </ligand>
</feature>
<keyword evidence="2 6" id="KW-0031">Aminopeptidase</keyword>
<evidence type="ECO:0000256" key="3">
    <source>
        <dbReference type="ARBA" id="ARBA00022670"/>
    </source>
</evidence>
<dbReference type="GO" id="GO:0070006">
    <property type="term" value="F:metalloaminopeptidase activity"/>
    <property type="evidence" value="ECO:0007669"/>
    <property type="project" value="UniProtKB-UniRule"/>
</dbReference>
<dbReference type="InterPro" id="IPR002467">
    <property type="entry name" value="Pept_M24A_MAP1"/>
</dbReference>
<evidence type="ECO:0000256" key="6">
    <source>
        <dbReference type="HAMAP-Rule" id="MF_01974"/>
    </source>
</evidence>
<evidence type="ECO:0000313" key="9">
    <source>
        <dbReference type="EMBL" id="RWZ78546.1"/>
    </source>
</evidence>
<proteinExistence type="inferred from homology"/>
<evidence type="ECO:0000256" key="1">
    <source>
        <dbReference type="ARBA" id="ARBA00002521"/>
    </source>
</evidence>
<organism evidence="9 10">
    <name type="scientific">Candidatus Microsaccharimonas sossegonensis</name>
    <dbReference type="NCBI Taxonomy" id="2506948"/>
    <lineage>
        <taxon>Bacteria</taxon>
        <taxon>Candidatus Saccharimonadota</taxon>
        <taxon>Candidatus Saccharimonadia</taxon>
        <taxon>Candidatus Saccharimonadales</taxon>
        <taxon>Candidatus Saccharimonadaceae</taxon>
        <taxon>Candidatus Microsaccharimonas</taxon>
    </lineage>
</organism>
<sequence length="249" mass="26718">MRQKTAAEIQAMRDGGKILAGIFHDLKNQVKPGISEKELDAWVDKEIMRRGAIATYKTPEVAFPAAICISVNEQIVHGIPTEYVLQKGDIVSFDLVITYKGMKTDAAFTTVVGGEPNGAQKHLINATERSLYAAVDAIKGSVRTGDIGAAVEEVLKKAKLGIIRELVGHGVGHEMHQAPEVPNYGRKGTGVLLTPGDTIAIEPMATLGGERIITEDDGWTISTRDGGLAAHFEHTVLITKDGAEILTQL</sequence>
<protein>
    <recommendedName>
        <fullName evidence="6 7">Methionine aminopeptidase</fullName>
        <shortName evidence="6">MAP</shortName>
        <shortName evidence="6">MetAP</shortName>
        <ecNumber evidence="6 7">3.4.11.18</ecNumber>
    </recommendedName>
    <alternativeName>
        <fullName evidence="6">Peptidase M</fullName>
    </alternativeName>
</protein>
<gene>
    <name evidence="6 9" type="primary">map</name>
    <name evidence="9" type="ORF">EOT05_02240</name>
</gene>
<keyword evidence="5 6" id="KW-0378">Hydrolase</keyword>
<accession>A0A4Q0AHQ8</accession>
<dbReference type="HAMAP" id="MF_01974">
    <property type="entry name" value="MetAP_1"/>
    <property type="match status" value="1"/>
</dbReference>
<comment type="catalytic activity">
    <reaction evidence="6 7">
        <text>Release of N-terminal amino acids, preferentially methionine, from peptides and arylamides.</text>
        <dbReference type="EC" id="3.4.11.18"/>
    </reaction>
</comment>
<evidence type="ECO:0000256" key="2">
    <source>
        <dbReference type="ARBA" id="ARBA00022438"/>
    </source>
</evidence>
<dbReference type="PANTHER" id="PTHR43330:SF17">
    <property type="entry name" value="METHIONINE AMINOPEPTIDASE"/>
    <property type="match status" value="1"/>
</dbReference>
<comment type="cofactor">
    <cofactor evidence="6">
        <name>Co(2+)</name>
        <dbReference type="ChEBI" id="CHEBI:48828"/>
    </cofactor>
    <cofactor evidence="6">
        <name>Zn(2+)</name>
        <dbReference type="ChEBI" id="CHEBI:29105"/>
    </cofactor>
    <cofactor evidence="6">
        <name>Mn(2+)</name>
        <dbReference type="ChEBI" id="CHEBI:29035"/>
    </cofactor>
    <cofactor evidence="6">
        <name>Fe(2+)</name>
        <dbReference type="ChEBI" id="CHEBI:29033"/>
    </cofactor>
    <text evidence="6">Binds 2 divalent metal cations per subunit. Has a high-affinity and a low affinity metal-binding site. The true nature of the physiological cofactor is under debate. The enzyme is active with cobalt, zinc, manganese or divalent iron ions. Most likely, methionine aminopeptidases function as mononuclear Fe(2+)-metalloproteases under physiological conditions, and the catalytically relevant metal-binding site has been assigned to the histidine-containing high-affinity site.</text>
</comment>
<evidence type="ECO:0000256" key="4">
    <source>
        <dbReference type="ARBA" id="ARBA00022723"/>
    </source>
</evidence>
<name>A0A4Q0AHQ8_9BACT</name>
<feature type="binding site" evidence="6">
    <location>
        <position position="94"/>
    </location>
    <ligand>
        <name>a divalent metal cation</name>
        <dbReference type="ChEBI" id="CHEBI:60240"/>
        <label>1</label>
    </ligand>
</feature>
<dbReference type="GO" id="GO:0046872">
    <property type="term" value="F:metal ion binding"/>
    <property type="evidence" value="ECO:0007669"/>
    <property type="project" value="UniProtKB-UniRule"/>
</dbReference>
<dbReference type="InterPro" id="IPR036005">
    <property type="entry name" value="Creatinase/aminopeptidase-like"/>
</dbReference>
<keyword evidence="4 6" id="KW-0479">Metal-binding</keyword>
<keyword evidence="10" id="KW-1185">Reference proteome</keyword>
<dbReference type="PANTHER" id="PTHR43330">
    <property type="entry name" value="METHIONINE AMINOPEPTIDASE"/>
    <property type="match status" value="1"/>
</dbReference>
<dbReference type="InterPro" id="IPR000994">
    <property type="entry name" value="Pept_M24"/>
</dbReference>
<comment type="similarity">
    <text evidence="6">Belongs to the peptidase M24A family. Methionine aminopeptidase type 1 subfamily.</text>
</comment>
<evidence type="ECO:0000256" key="7">
    <source>
        <dbReference type="RuleBase" id="RU003653"/>
    </source>
</evidence>
<feature type="binding site" evidence="6">
    <location>
        <position position="105"/>
    </location>
    <ligand>
        <name>a divalent metal cation</name>
        <dbReference type="ChEBI" id="CHEBI:60240"/>
        <label>1</label>
    </ligand>
</feature>
<dbReference type="GO" id="GO:0005829">
    <property type="term" value="C:cytosol"/>
    <property type="evidence" value="ECO:0007669"/>
    <property type="project" value="TreeGrafter"/>
</dbReference>
<keyword evidence="3 6" id="KW-0645">Protease</keyword>
<dbReference type="SUPFAM" id="SSF55920">
    <property type="entry name" value="Creatinase/aminopeptidase"/>
    <property type="match status" value="1"/>
</dbReference>
<dbReference type="EC" id="3.4.11.18" evidence="6 7"/>
<dbReference type="InterPro" id="IPR001714">
    <property type="entry name" value="Pept_M24_MAP"/>
</dbReference>
<feature type="domain" description="Peptidase M24" evidence="8">
    <location>
        <begin position="11"/>
        <end position="240"/>
    </location>
</feature>
<feature type="binding site" evidence="6">
    <location>
        <position position="202"/>
    </location>
    <ligand>
        <name>a divalent metal cation</name>
        <dbReference type="ChEBI" id="CHEBI:60240"/>
        <label>2</label>
        <note>catalytic</note>
    </ligand>
</feature>
<dbReference type="EMBL" id="SCKX01000001">
    <property type="protein sequence ID" value="RWZ78546.1"/>
    <property type="molecule type" value="Genomic_DNA"/>
</dbReference>
<dbReference type="Gene3D" id="3.90.230.10">
    <property type="entry name" value="Creatinase/methionine aminopeptidase superfamily"/>
    <property type="match status" value="1"/>
</dbReference>
<dbReference type="AlphaFoldDB" id="A0A4Q0AHQ8"/>
<dbReference type="NCBIfam" id="TIGR00500">
    <property type="entry name" value="met_pdase_I"/>
    <property type="match status" value="1"/>
</dbReference>
<feature type="binding site" evidence="6">
    <location>
        <position position="169"/>
    </location>
    <ligand>
        <name>a divalent metal cation</name>
        <dbReference type="ChEBI" id="CHEBI:60240"/>
        <label>2</label>
        <note>catalytic</note>
    </ligand>
</feature>